<keyword evidence="1" id="KW-0805">Transcription regulation</keyword>
<evidence type="ECO:0000259" key="4">
    <source>
        <dbReference type="PROSITE" id="PS51032"/>
    </source>
</evidence>
<evidence type="ECO:0000256" key="2">
    <source>
        <dbReference type="ARBA" id="ARBA00023125"/>
    </source>
</evidence>
<evidence type="ECO:0000256" key="1">
    <source>
        <dbReference type="ARBA" id="ARBA00023015"/>
    </source>
</evidence>
<dbReference type="SUPFAM" id="SSF54060">
    <property type="entry name" value="His-Me finger endonucleases"/>
    <property type="match status" value="1"/>
</dbReference>
<gene>
    <name evidence="5" type="ORF">SAMN05421823_101298</name>
</gene>
<reference evidence="5 6" key="1">
    <citation type="submission" date="2016-10" db="EMBL/GenBank/DDBJ databases">
        <authorList>
            <person name="de Groot N.N."/>
        </authorList>
    </citation>
    <scope>NUCLEOTIDE SEQUENCE [LARGE SCALE GENOMIC DNA]</scope>
    <source>
        <strain evidence="5 6">DSM 25186</strain>
    </source>
</reference>
<dbReference type="EMBL" id="FNFO01000001">
    <property type="protein sequence ID" value="SDJ86943.1"/>
    <property type="molecule type" value="Genomic_DNA"/>
</dbReference>
<keyword evidence="3" id="KW-0804">Transcription</keyword>
<evidence type="ECO:0000313" key="6">
    <source>
        <dbReference type="Proteomes" id="UP000198510"/>
    </source>
</evidence>
<dbReference type="Proteomes" id="UP000198510">
    <property type="component" value="Unassembled WGS sequence"/>
</dbReference>
<dbReference type="Gene3D" id="3.30.730.10">
    <property type="entry name" value="AP2/ERF domain"/>
    <property type="match status" value="1"/>
</dbReference>
<proteinExistence type="predicted"/>
<dbReference type="RefSeq" id="WP_089678191.1">
    <property type="nucleotide sequence ID" value="NZ_FNFO01000001.1"/>
</dbReference>
<evidence type="ECO:0000256" key="3">
    <source>
        <dbReference type="ARBA" id="ARBA00023163"/>
    </source>
</evidence>
<dbReference type="InterPro" id="IPR001471">
    <property type="entry name" value="AP2/ERF_dom"/>
</dbReference>
<dbReference type="GO" id="GO:0003677">
    <property type="term" value="F:DNA binding"/>
    <property type="evidence" value="ECO:0007669"/>
    <property type="project" value="UniProtKB-KW"/>
</dbReference>
<sequence length="183" mass="21519">MIYKLKLKNSDKSVLLSAEAYDYIANHLYLRELNFLQNLRLHSNGYAFFQKNHPTKDGGYRNETIYLHRFIAEKFVEKPESDSRLFVKIKNGNPLDCRLSNLEWVPFSRVIRGTSKTRSKTGYRGVHKEHNRYRAVLYDHGTRYDLGYFDSAEEAAEAYNKKSEELFGKTRSLNKIKRVPSEK</sequence>
<dbReference type="GO" id="GO:0003700">
    <property type="term" value="F:DNA-binding transcription factor activity"/>
    <property type="evidence" value="ECO:0007669"/>
    <property type="project" value="InterPro"/>
</dbReference>
<dbReference type="InterPro" id="IPR036955">
    <property type="entry name" value="AP2/ERF_dom_sf"/>
</dbReference>
<organism evidence="5 6">
    <name type="scientific">Catalinimonas alkaloidigena</name>
    <dbReference type="NCBI Taxonomy" id="1075417"/>
    <lineage>
        <taxon>Bacteria</taxon>
        <taxon>Pseudomonadati</taxon>
        <taxon>Bacteroidota</taxon>
        <taxon>Cytophagia</taxon>
        <taxon>Cytophagales</taxon>
        <taxon>Catalimonadaceae</taxon>
        <taxon>Catalinimonas</taxon>
    </lineage>
</organism>
<dbReference type="InterPro" id="IPR016177">
    <property type="entry name" value="DNA-bd_dom_sf"/>
</dbReference>
<dbReference type="Gene3D" id="3.90.75.20">
    <property type="match status" value="1"/>
</dbReference>
<keyword evidence="6" id="KW-1185">Reference proteome</keyword>
<name>A0A1G8X8X0_9BACT</name>
<dbReference type="InterPro" id="IPR044925">
    <property type="entry name" value="His-Me_finger_sf"/>
</dbReference>
<accession>A0A1G8X8X0</accession>
<protein>
    <recommendedName>
        <fullName evidence="4">AP2/ERF domain-containing protein</fullName>
    </recommendedName>
</protein>
<dbReference type="OrthoDB" id="978174at2"/>
<dbReference type="STRING" id="1075417.SAMN05421823_101298"/>
<dbReference type="SMART" id="SM00380">
    <property type="entry name" value="AP2"/>
    <property type="match status" value="1"/>
</dbReference>
<evidence type="ECO:0000313" key="5">
    <source>
        <dbReference type="EMBL" id="SDJ86943.1"/>
    </source>
</evidence>
<keyword evidence="2" id="KW-0238">DNA-binding</keyword>
<dbReference type="AlphaFoldDB" id="A0A1G8X8X0"/>
<dbReference type="SUPFAM" id="SSF54171">
    <property type="entry name" value="DNA-binding domain"/>
    <property type="match status" value="1"/>
</dbReference>
<feature type="domain" description="AP2/ERF" evidence="4">
    <location>
        <begin position="110"/>
        <end position="176"/>
    </location>
</feature>
<dbReference type="PROSITE" id="PS51032">
    <property type="entry name" value="AP2_ERF"/>
    <property type="match status" value="1"/>
</dbReference>